<evidence type="ECO:0000256" key="5">
    <source>
        <dbReference type="SAM" id="Coils"/>
    </source>
</evidence>
<dbReference type="Pfam" id="PF02646">
    <property type="entry name" value="RmuC"/>
    <property type="match status" value="1"/>
</dbReference>
<dbReference type="InterPro" id="IPR003798">
    <property type="entry name" value="DNA_recombination_RmuC"/>
</dbReference>
<proteinExistence type="inferred from homology"/>
<feature type="compositionally biased region" description="Basic and acidic residues" evidence="6">
    <location>
        <begin position="590"/>
        <end position="605"/>
    </location>
</feature>
<dbReference type="PANTHER" id="PTHR30563:SF0">
    <property type="entry name" value="DNA RECOMBINATION PROTEIN RMUC"/>
    <property type="match status" value="1"/>
</dbReference>
<sequence length="699" mass="80707">MNENIFYFILIVSLALLLLALYFWHKLSLTRQENERLTNNISDMTTKALSLESEVEQLKIEREEQQYKYIQQDSELANLKNQSVNLLHEVHNLQQQIKESKEQLFSQIEKNTRTEGECALTQQKYTSLVQELNEKQHNYQEQIKELKQQQQLQLEQTKQQYQRELNATTQTHQEQLKQLKASHEQQLQQQKTAIEEQLSFIKEQTNTNLKLIREEVQNSANKLVKDTSTSFFNESVNKINLITEPLKEKMLELTTNARQLLDKNIQTDAKFITKINDFDKQINLIREYSTNLSNALRGTNKKALGNWGEQQLEVTLNALGLIKGMHYQMQPVFQVNNQKLIPDCVLNLPGNRKIIIDSKTTLNSYLKAFEAQTKEQEKEAREELVKNIQAHIKNLAEKNYQKIPELKSTDFVLMYIPIDNVLAYLAEEKPEIFLEAQKQNVVIVSNSTLIPLLSLIDGVWKNHDFSNNVRKLAEQANSFFEAVIRIAQRSHALGNGVRTLHKQYNELIKALGSSKGAIARVERFNNSAQKALLELDNLQKLELETDGDPEQKLNEFVSEQLLPNSDPEFFAKLATAQEEAEPTQDQASSLKREEDNSTAVLEEKSLALTEQAEGEPEQDEEKTEQLKLEQTQEQASILGQESLSRQETEVDSDDLAVEVQKQLQFISQDLKEKQDQQSNSSFFAEYDAIFKEYEDLTKP</sequence>
<dbReference type="GO" id="GO:0006310">
    <property type="term" value="P:DNA recombination"/>
    <property type="evidence" value="ECO:0007669"/>
    <property type="project" value="UniProtKB-KW"/>
</dbReference>
<comment type="function">
    <text evidence="1">Involved in DNA recombination.</text>
</comment>
<dbReference type="OrthoDB" id="9765111at2"/>
<keyword evidence="9" id="KW-1185">Reference proteome</keyword>
<keyword evidence="7" id="KW-1133">Transmembrane helix</keyword>
<dbReference type="Proteomes" id="UP000265964">
    <property type="component" value="Unassembled WGS sequence"/>
</dbReference>
<feature type="compositionally biased region" description="Polar residues" evidence="6">
    <location>
        <begin position="635"/>
        <end position="645"/>
    </location>
</feature>
<dbReference type="RefSeq" id="WP_119534048.1">
    <property type="nucleotide sequence ID" value="NZ_NRJF01000018.1"/>
</dbReference>
<evidence type="ECO:0000256" key="2">
    <source>
        <dbReference type="ARBA" id="ARBA00009840"/>
    </source>
</evidence>
<comment type="caution">
    <text evidence="8">The sequence shown here is derived from an EMBL/GenBank/DDBJ whole genome shotgun (WGS) entry which is preliminary data.</text>
</comment>
<organism evidence="8 9">
    <name type="scientific">Psittacicella gerlachiana</name>
    <dbReference type="NCBI Taxonomy" id="2028574"/>
    <lineage>
        <taxon>Bacteria</taxon>
        <taxon>Pseudomonadati</taxon>
        <taxon>Pseudomonadota</taxon>
        <taxon>Gammaproteobacteria</taxon>
        <taxon>Pasteurellales</taxon>
        <taxon>Psittacicellaceae</taxon>
        <taxon>Psittacicella</taxon>
    </lineage>
</organism>
<evidence type="ECO:0000256" key="6">
    <source>
        <dbReference type="SAM" id="MobiDB-lite"/>
    </source>
</evidence>
<protein>
    <recommendedName>
        <fullName evidence="10">DNA recombination protein RmuC</fullName>
    </recommendedName>
</protein>
<evidence type="ECO:0000313" key="8">
    <source>
        <dbReference type="EMBL" id="RIY38572.1"/>
    </source>
</evidence>
<evidence type="ECO:0000256" key="7">
    <source>
        <dbReference type="SAM" id="Phobius"/>
    </source>
</evidence>
<dbReference type="PANTHER" id="PTHR30563">
    <property type="entry name" value="DNA RECOMBINATION PROTEIN RMUC"/>
    <property type="match status" value="1"/>
</dbReference>
<dbReference type="EMBL" id="NRJF01000018">
    <property type="protein sequence ID" value="RIY38572.1"/>
    <property type="molecule type" value="Genomic_DNA"/>
</dbReference>
<evidence type="ECO:0000313" key="9">
    <source>
        <dbReference type="Proteomes" id="UP000265964"/>
    </source>
</evidence>
<reference evidence="8 9" key="1">
    <citation type="submission" date="2017-08" db="EMBL/GenBank/DDBJ databases">
        <title>Reclassification of Bisgaard taxon 37 and 44.</title>
        <authorList>
            <person name="Christensen H."/>
        </authorList>
    </citation>
    <scope>NUCLEOTIDE SEQUENCE [LARGE SCALE GENOMIC DNA]</scope>
    <source>
        <strain evidence="8 9">EEAB3T1</strain>
    </source>
</reference>
<evidence type="ECO:0000256" key="3">
    <source>
        <dbReference type="ARBA" id="ARBA00023054"/>
    </source>
</evidence>
<evidence type="ECO:0008006" key="10">
    <source>
        <dbReference type="Google" id="ProtNLM"/>
    </source>
</evidence>
<gene>
    <name evidence="8" type="ORF">CKF59_00605</name>
</gene>
<feature type="transmembrane region" description="Helical" evidence="7">
    <location>
        <begin position="6"/>
        <end position="24"/>
    </location>
</feature>
<feature type="coiled-coil region" evidence="5">
    <location>
        <begin position="27"/>
        <end position="222"/>
    </location>
</feature>
<keyword evidence="7" id="KW-0472">Membrane</keyword>
<name>A0A3A1YK56_9GAMM</name>
<feature type="region of interest" description="Disordered" evidence="6">
    <location>
        <begin position="576"/>
        <end position="651"/>
    </location>
</feature>
<evidence type="ECO:0000256" key="1">
    <source>
        <dbReference type="ARBA" id="ARBA00003416"/>
    </source>
</evidence>
<keyword evidence="3 5" id="KW-0175">Coiled coil</keyword>
<accession>A0A3A1YK56</accession>
<evidence type="ECO:0000256" key="4">
    <source>
        <dbReference type="ARBA" id="ARBA00023172"/>
    </source>
</evidence>
<keyword evidence="4" id="KW-0233">DNA recombination</keyword>
<keyword evidence="7" id="KW-0812">Transmembrane</keyword>
<feature type="compositionally biased region" description="Acidic residues" evidence="6">
    <location>
        <begin position="612"/>
        <end position="622"/>
    </location>
</feature>
<comment type="similarity">
    <text evidence="2">Belongs to the RmuC family.</text>
</comment>
<dbReference type="AlphaFoldDB" id="A0A3A1YK56"/>
<feature type="coiled-coil region" evidence="5">
    <location>
        <begin position="366"/>
        <end position="398"/>
    </location>
</feature>